<dbReference type="InterPro" id="IPR051518">
    <property type="entry name" value="Sucrose_Phosphatase"/>
</dbReference>
<dbReference type="InterPro" id="IPR036412">
    <property type="entry name" value="HAD-like_sf"/>
</dbReference>
<dbReference type="Pfam" id="PF05116">
    <property type="entry name" value="S6PP"/>
    <property type="match status" value="1"/>
</dbReference>
<dbReference type="InterPro" id="IPR023214">
    <property type="entry name" value="HAD_sf"/>
</dbReference>
<protein>
    <submittedName>
        <fullName evidence="3">Putative HAD-superfamily hydrolase</fullName>
    </submittedName>
</protein>
<dbReference type="Gene3D" id="3.40.50.1000">
    <property type="entry name" value="HAD superfamily/HAD-like"/>
    <property type="match status" value="1"/>
</dbReference>
<dbReference type="Gene3D" id="3.90.1070.10">
    <property type="match status" value="1"/>
</dbReference>
<dbReference type="PANTHER" id="PTHR46521:SF4">
    <property type="entry name" value="SUCROSE-PHOSPHATASE 2-RELATED"/>
    <property type="match status" value="1"/>
</dbReference>
<reference evidence="3" key="1">
    <citation type="submission" date="2015-04" db="EMBL/GenBank/DDBJ databases">
        <authorList>
            <person name="Syromyatnikov M.Y."/>
            <person name="Popov V.N."/>
        </authorList>
    </citation>
    <scope>NUCLEOTIDE SEQUENCE</scope>
    <source>
        <strain evidence="3">MO-1</strain>
    </source>
</reference>
<dbReference type="EMBL" id="LO017727">
    <property type="protein sequence ID" value="CRH06827.1"/>
    <property type="molecule type" value="Genomic_DNA"/>
</dbReference>
<dbReference type="SFLD" id="SFLDS00003">
    <property type="entry name" value="Haloacid_Dehalogenase"/>
    <property type="match status" value="1"/>
</dbReference>
<evidence type="ECO:0000256" key="1">
    <source>
        <dbReference type="ARBA" id="ARBA00022801"/>
    </source>
</evidence>
<accession>A0A1S7LL24</accession>
<dbReference type="SFLD" id="SFLDG01140">
    <property type="entry name" value="C2.B:_Phosphomannomutase_and_P"/>
    <property type="match status" value="1"/>
</dbReference>
<dbReference type="SFLD" id="SFLDG01141">
    <property type="entry name" value="C2.B.1:_Sucrose_Phosphatase_Li"/>
    <property type="match status" value="1"/>
</dbReference>
<dbReference type="AlphaFoldDB" id="A0A1S7LL24"/>
<keyword evidence="1 3" id="KW-0378">Hydrolase</keyword>
<dbReference type="InterPro" id="IPR006380">
    <property type="entry name" value="SPP-like_dom"/>
</dbReference>
<evidence type="ECO:0000313" key="3">
    <source>
        <dbReference type="EMBL" id="CRH06827.1"/>
    </source>
</evidence>
<feature type="domain" description="Sucrose phosphatase-like" evidence="2">
    <location>
        <begin position="5"/>
        <end position="238"/>
    </location>
</feature>
<gene>
    <name evidence="3" type="ORF">MAGMO_2674</name>
</gene>
<dbReference type="NCBIfam" id="TIGR01484">
    <property type="entry name" value="HAD-SF-IIB"/>
    <property type="match status" value="1"/>
</dbReference>
<dbReference type="InterPro" id="IPR006379">
    <property type="entry name" value="HAD-SF_hydro_IIB"/>
</dbReference>
<evidence type="ECO:0000259" key="2">
    <source>
        <dbReference type="Pfam" id="PF05116"/>
    </source>
</evidence>
<sequence>MPQPQYLLCTDLDRTLLPNGEAPELADARSRFATLAARPELIVAYVSGRDLGRIEQAIAQYNLPWPDFAVADVGTTINQATGSEAANQRWQPLQSWQAHLATIWSPEQRSEISQLLSDLPLTPQEADRQGDFKQSYTCDPTLDKSPLDQTITQRLAQIPCRCIWSRDDESGERLLDILPRGADKLAAVRMLQQRCQIGNSHTLFAGDSGNDMEVLTSDIPSVLVANAHADIRQQARASVQQSGLSHTLFLPTPNDTPGSGCYGDGILQAFAHYFS</sequence>
<dbReference type="PANTHER" id="PTHR46521">
    <property type="entry name" value="SUCROSE-PHOSPHATASE 2-RELATED"/>
    <property type="match status" value="1"/>
</dbReference>
<name>A0A1S7LL24_MAGMO</name>
<dbReference type="SUPFAM" id="SSF56784">
    <property type="entry name" value="HAD-like"/>
    <property type="match status" value="1"/>
</dbReference>
<proteinExistence type="predicted"/>
<organism evidence="3">
    <name type="scientific">Magnetococcus massalia (strain MO-1)</name>
    <dbReference type="NCBI Taxonomy" id="451514"/>
    <lineage>
        <taxon>Bacteria</taxon>
        <taxon>Pseudomonadati</taxon>
        <taxon>Pseudomonadota</taxon>
        <taxon>Magnetococcia</taxon>
        <taxon>Magnetococcales</taxon>
        <taxon>Magnetococcaceae</taxon>
        <taxon>Magnetococcus</taxon>
    </lineage>
</organism>
<dbReference type="GO" id="GO:0016791">
    <property type="term" value="F:phosphatase activity"/>
    <property type="evidence" value="ECO:0007669"/>
    <property type="project" value="UniProtKB-ARBA"/>
</dbReference>